<dbReference type="AlphaFoldDB" id="A0AAU8MRU0"/>
<evidence type="ECO:0000256" key="2">
    <source>
        <dbReference type="ARBA" id="ARBA00022801"/>
    </source>
</evidence>
<dbReference type="EMBL" id="CP159925">
    <property type="protein sequence ID" value="XCO75833.1"/>
    <property type="molecule type" value="Genomic_DNA"/>
</dbReference>
<organism evidence="5">
    <name type="scientific">Lysobacter firmicutimachus</name>
    <dbReference type="NCBI Taxonomy" id="1792846"/>
    <lineage>
        <taxon>Bacteria</taxon>
        <taxon>Pseudomonadati</taxon>
        <taxon>Pseudomonadota</taxon>
        <taxon>Gammaproteobacteria</taxon>
        <taxon>Lysobacterales</taxon>
        <taxon>Lysobacteraceae</taxon>
        <taxon>Lysobacter</taxon>
    </lineage>
</organism>
<dbReference type="InterPro" id="IPR011330">
    <property type="entry name" value="Glyco_hydro/deAcase_b/a-brl"/>
</dbReference>
<dbReference type="Pfam" id="PF01522">
    <property type="entry name" value="Polysacc_deac_1"/>
    <property type="match status" value="1"/>
</dbReference>
<dbReference type="InterPro" id="IPR050248">
    <property type="entry name" value="Polysacc_deacetylase_ArnD"/>
</dbReference>
<evidence type="ECO:0000313" key="5">
    <source>
        <dbReference type="EMBL" id="XCO75833.1"/>
    </source>
</evidence>
<dbReference type="PANTHER" id="PTHR10587:SF133">
    <property type="entry name" value="CHITIN DEACETYLASE 1-RELATED"/>
    <property type="match status" value="1"/>
</dbReference>
<dbReference type="GO" id="GO:0046872">
    <property type="term" value="F:metal ion binding"/>
    <property type="evidence" value="ECO:0007669"/>
    <property type="project" value="UniProtKB-KW"/>
</dbReference>
<protein>
    <submittedName>
        <fullName evidence="5">Polysaccharide deacetylase family protein</fullName>
    </submittedName>
</protein>
<feature type="chain" id="PRO_5043762044" evidence="3">
    <location>
        <begin position="25"/>
        <end position="323"/>
    </location>
</feature>
<reference evidence="5" key="1">
    <citation type="submission" date="2024-06" db="EMBL/GenBank/DDBJ databases">
        <authorList>
            <person name="Li S."/>
        </authorList>
    </citation>
    <scope>NUCLEOTIDE SEQUENCE</scope>
    <source>
        <strain evidence="5">SR10</strain>
    </source>
</reference>
<dbReference type="Gene3D" id="3.20.20.370">
    <property type="entry name" value="Glycoside hydrolase/deacetylase"/>
    <property type="match status" value="1"/>
</dbReference>
<accession>A0AAU8MRU0</accession>
<keyword evidence="1" id="KW-0479">Metal-binding</keyword>
<dbReference type="GO" id="GO:0016810">
    <property type="term" value="F:hydrolase activity, acting on carbon-nitrogen (but not peptide) bonds"/>
    <property type="evidence" value="ECO:0007669"/>
    <property type="project" value="InterPro"/>
</dbReference>
<evidence type="ECO:0000256" key="1">
    <source>
        <dbReference type="ARBA" id="ARBA00022723"/>
    </source>
</evidence>
<dbReference type="CDD" id="cd10960">
    <property type="entry name" value="CE4_NodB_like_1"/>
    <property type="match status" value="1"/>
</dbReference>
<dbReference type="PANTHER" id="PTHR10587">
    <property type="entry name" value="GLYCOSYL TRANSFERASE-RELATED"/>
    <property type="match status" value="1"/>
</dbReference>
<sequence length="323" mass="35803">MRPPSPLLALLLSLGLAIGGDAAAAPPPDRRIALTVDDLPWVPLPSIATADALPGHRRLVAAIAGAGVPVVGFVNEGKLEDRGQIDPQRLQMLRDWLDAGAELGNHSYSHSDLHAVGLEAYQADILRGERRLKALARESGRPAPRWFRHPYLRAGRSASDKAKLQAFLSEHGYRIAPVTEGNSDWIWAGAYLRLEQRGDTRLQARLRRDYLRHMGAKLDYYESQSIALLGYNLPQVWLIHANLLNADTYGDLIAMARKRGYRFIGLDEALRDPAYERADAYFGPAGPSWLHRWAIGERKPAAFFAGEPRTPDWVLNLAGVESE</sequence>
<name>A0AAU8MRU0_9GAMM</name>
<gene>
    <name evidence="5" type="ORF">ABU614_03295</name>
</gene>
<dbReference type="GO" id="GO:0005975">
    <property type="term" value="P:carbohydrate metabolic process"/>
    <property type="evidence" value="ECO:0007669"/>
    <property type="project" value="InterPro"/>
</dbReference>
<feature type="signal peptide" evidence="3">
    <location>
        <begin position="1"/>
        <end position="24"/>
    </location>
</feature>
<dbReference type="SUPFAM" id="SSF88713">
    <property type="entry name" value="Glycoside hydrolase/deacetylase"/>
    <property type="match status" value="1"/>
</dbReference>
<feature type="domain" description="NodB homology" evidence="4">
    <location>
        <begin position="26"/>
        <end position="162"/>
    </location>
</feature>
<dbReference type="InterPro" id="IPR002509">
    <property type="entry name" value="NODB_dom"/>
</dbReference>
<dbReference type="GO" id="GO:0016020">
    <property type="term" value="C:membrane"/>
    <property type="evidence" value="ECO:0007669"/>
    <property type="project" value="TreeGrafter"/>
</dbReference>
<proteinExistence type="predicted"/>
<evidence type="ECO:0000256" key="3">
    <source>
        <dbReference type="SAM" id="SignalP"/>
    </source>
</evidence>
<keyword evidence="3" id="KW-0732">Signal</keyword>
<evidence type="ECO:0000259" key="4">
    <source>
        <dbReference type="Pfam" id="PF01522"/>
    </source>
</evidence>
<keyword evidence="2" id="KW-0378">Hydrolase</keyword>